<sequence length="103" mass="11808">EINEIIRHLNNSAPGSDNLSSFFFKDTIDYVASIITHLTNESSRTGQFPDILKEGKIIQLPEISNAINFSELRPITILTVLEKILEEFVYKQLIDYLDEKNSH</sequence>
<accession>A0A3S3RMM5</accession>
<organism evidence="1 2">
    <name type="scientific">Dinothrombium tinctorium</name>
    <dbReference type="NCBI Taxonomy" id="1965070"/>
    <lineage>
        <taxon>Eukaryota</taxon>
        <taxon>Metazoa</taxon>
        <taxon>Ecdysozoa</taxon>
        <taxon>Arthropoda</taxon>
        <taxon>Chelicerata</taxon>
        <taxon>Arachnida</taxon>
        <taxon>Acari</taxon>
        <taxon>Acariformes</taxon>
        <taxon>Trombidiformes</taxon>
        <taxon>Prostigmata</taxon>
        <taxon>Anystina</taxon>
        <taxon>Parasitengona</taxon>
        <taxon>Trombidioidea</taxon>
        <taxon>Trombidiidae</taxon>
        <taxon>Dinothrombium</taxon>
    </lineage>
</organism>
<dbReference type="PANTHER" id="PTHR47510">
    <property type="entry name" value="REVERSE TRANSCRIPTASE DOMAIN-CONTAINING PROTEIN"/>
    <property type="match status" value="1"/>
</dbReference>
<dbReference type="PANTHER" id="PTHR47510:SF3">
    <property type="entry name" value="ENDO_EXONUCLEASE_PHOSPHATASE DOMAIN-CONTAINING PROTEIN"/>
    <property type="match status" value="1"/>
</dbReference>
<proteinExistence type="predicted"/>
<protein>
    <submittedName>
        <fullName evidence="1">Uncharacterized protein</fullName>
    </submittedName>
</protein>
<reference evidence="1 2" key="1">
    <citation type="journal article" date="2018" name="Gigascience">
        <title>Genomes of trombidid mites reveal novel predicted allergens and laterally-transferred genes associated with secondary metabolism.</title>
        <authorList>
            <person name="Dong X."/>
            <person name="Chaisiri K."/>
            <person name="Xia D."/>
            <person name="Armstrong S.D."/>
            <person name="Fang Y."/>
            <person name="Donnelly M.J."/>
            <person name="Kadowaki T."/>
            <person name="McGarry J.W."/>
            <person name="Darby A.C."/>
            <person name="Makepeace B.L."/>
        </authorList>
    </citation>
    <scope>NUCLEOTIDE SEQUENCE [LARGE SCALE GENOMIC DNA]</scope>
    <source>
        <strain evidence="1">UoL-WK</strain>
    </source>
</reference>
<name>A0A3S3RMM5_9ACAR</name>
<evidence type="ECO:0000313" key="2">
    <source>
        <dbReference type="Proteomes" id="UP000285301"/>
    </source>
</evidence>
<keyword evidence="2" id="KW-1185">Reference proteome</keyword>
<dbReference type="EMBL" id="NCKU01006695">
    <property type="protein sequence ID" value="RWS03241.1"/>
    <property type="molecule type" value="Genomic_DNA"/>
</dbReference>
<dbReference type="Proteomes" id="UP000285301">
    <property type="component" value="Unassembled WGS sequence"/>
</dbReference>
<dbReference type="AlphaFoldDB" id="A0A3S3RMM5"/>
<comment type="caution">
    <text evidence="1">The sequence shown here is derived from an EMBL/GenBank/DDBJ whole genome shotgun (WGS) entry which is preliminary data.</text>
</comment>
<evidence type="ECO:0000313" key="1">
    <source>
        <dbReference type="EMBL" id="RWS03241.1"/>
    </source>
</evidence>
<feature type="non-terminal residue" evidence="1">
    <location>
        <position position="103"/>
    </location>
</feature>
<feature type="non-terminal residue" evidence="1">
    <location>
        <position position="1"/>
    </location>
</feature>
<dbReference type="STRING" id="1965070.A0A3S3RMM5"/>
<gene>
    <name evidence="1" type="ORF">B4U79_12284</name>
</gene>
<dbReference type="OrthoDB" id="416454at2759"/>